<dbReference type="eggNOG" id="COG1043">
    <property type="taxonomic scope" value="Bacteria"/>
</dbReference>
<dbReference type="EnsemblBacteria" id="AAQ00460">
    <property type="protein sequence ID" value="AAQ00460"/>
    <property type="gene ID" value="Pro_1416"/>
</dbReference>
<keyword evidence="7" id="KW-0012">Acyltransferase</keyword>
<feature type="domain" description="UDP N-acetylglucosamine O-acyltransferase C-terminal" evidence="8">
    <location>
        <begin position="189"/>
        <end position="267"/>
    </location>
</feature>
<dbReference type="NCBIfam" id="TIGR01852">
    <property type="entry name" value="lipid_A_lpxA"/>
    <property type="match status" value="1"/>
</dbReference>
<keyword evidence="3" id="KW-0441">Lipid A biosynthesis</keyword>
<evidence type="ECO:0000256" key="2">
    <source>
        <dbReference type="ARBA" id="ARBA00022516"/>
    </source>
</evidence>
<dbReference type="KEGG" id="pma:Pro_1416"/>
<evidence type="ECO:0000256" key="4">
    <source>
        <dbReference type="ARBA" id="ARBA00022679"/>
    </source>
</evidence>
<evidence type="ECO:0000256" key="5">
    <source>
        <dbReference type="ARBA" id="ARBA00022737"/>
    </source>
</evidence>
<dbReference type="Pfam" id="PF13720">
    <property type="entry name" value="Acetyltransf_11"/>
    <property type="match status" value="1"/>
</dbReference>
<organism evidence="9 10">
    <name type="scientific">Prochlorococcus marinus (strain SARG / CCMP1375 / SS120)</name>
    <dbReference type="NCBI Taxonomy" id="167539"/>
    <lineage>
        <taxon>Bacteria</taxon>
        <taxon>Bacillati</taxon>
        <taxon>Cyanobacteriota</taxon>
        <taxon>Cyanophyceae</taxon>
        <taxon>Synechococcales</taxon>
        <taxon>Prochlorococcaceae</taxon>
        <taxon>Prochlorococcus</taxon>
    </lineage>
</organism>
<proteinExistence type="predicted"/>
<accession>Q7VAP1</accession>
<dbReference type="Proteomes" id="UP000001420">
    <property type="component" value="Chromosome"/>
</dbReference>
<dbReference type="OrthoDB" id="9807278at2"/>
<evidence type="ECO:0000256" key="7">
    <source>
        <dbReference type="ARBA" id="ARBA00023315"/>
    </source>
</evidence>
<evidence type="ECO:0000259" key="8">
    <source>
        <dbReference type="Pfam" id="PF13720"/>
    </source>
</evidence>
<keyword evidence="4" id="KW-0808">Transferase</keyword>
<dbReference type="GO" id="GO:0031470">
    <property type="term" value="C:carboxysome"/>
    <property type="evidence" value="ECO:0007669"/>
    <property type="project" value="UniProtKB-ARBA"/>
</dbReference>
<keyword evidence="10" id="KW-1185">Reference proteome</keyword>
<dbReference type="InterPro" id="IPR018357">
    <property type="entry name" value="Hexapep_transf_CS"/>
</dbReference>
<keyword evidence="5" id="KW-0677">Repeat</keyword>
<dbReference type="InterPro" id="IPR010137">
    <property type="entry name" value="Lipid_A_LpxA"/>
</dbReference>
<dbReference type="CDD" id="cd03351">
    <property type="entry name" value="LbH_UDP-GlcNAc_AT"/>
    <property type="match status" value="1"/>
</dbReference>
<dbReference type="STRING" id="167539.Pro_1416"/>
<keyword evidence="2" id="KW-0444">Lipid biosynthesis</keyword>
<dbReference type="PANTHER" id="PTHR43480">
    <property type="entry name" value="ACYL-[ACYL-CARRIER-PROTEIN]--UDP-N-ACETYLGLUCOSAMINE O-ACYLTRANSFERASE"/>
    <property type="match status" value="1"/>
</dbReference>
<dbReference type="InterPro" id="IPR029098">
    <property type="entry name" value="Acetyltransf_C"/>
</dbReference>
<gene>
    <name evidence="9" type="primary">lpxA</name>
    <name evidence="9" type="ordered locus">Pro_1416</name>
</gene>
<keyword evidence="6" id="KW-0443">Lipid metabolism</keyword>
<dbReference type="NCBIfam" id="NF003657">
    <property type="entry name" value="PRK05289.1"/>
    <property type="match status" value="1"/>
</dbReference>
<dbReference type="RefSeq" id="WP_011125567.1">
    <property type="nucleotide sequence ID" value="NC_005042.1"/>
</dbReference>
<sequence>MIDSINSLKDQRPNSVEVHPSAFVDPKAELDKGVVVGAGAVIGPEVKIGSNTAIGPNVVLDGRVTIGTSNKIFPGACIGLEPQDLKYKGAPTEVVIGNNNTFRECVTVNRATNEGEQTKIGNESLLMAYTHIAHGCDVGNQVIISNSVQVAGEVVIEDMAVIGGSLGIHQFVHIGSLAMVGGMTRVDRDVPPYCLVEGHPGRIRGLNRVGIRRRGLHSDNPNEFSQLQEVWNLIFRSGHVYKNGLEIARERDLLHAANDLCSFLEASIEKGRRGPMPFLSAEKL</sequence>
<evidence type="ECO:0000256" key="6">
    <source>
        <dbReference type="ARBA" id="ARBA00023098"/>
    </source>
</evidence>
<dbReference type="PROSITE" id="PS00101">
    <property type="entry name" value="HEXAPEP_TRANSFERASES"/>
    <property type="match status" value="2"/>
</dbReference>
<evidence type="ECO:0000256" key="1">
    <source>
        <dbReference type="ARBA" id="ARBA00022490"/>
    </source>
</evidence>
<dbReference type="AlphaFoldDB" id="Q7VAP1"/>
<evidence type="ECO:0000256" key="3">
    <source>
        <dbReference type="ARBA" id="ARBA00022556"/>
    </source>
</evidence>
<evidence type="ECO:0000313" key="9">
    <source>
        <dbReference type="EMBL" id="AAQ00460.1"/>
    </source>
</evidence>
<dbReference type="InterPro" id="IPR001451">
    <property type="entry name" value="Hexapep"/>
</dbReference>
<dbReference type="GO" id="GO:0043886">
    <property type="term" value="F:structural constituent of carboxysome shell"/>
    <property type="evidence" value="ECO:0007669"/>
    <property type="project" value="UniProtKB-ARBA"/>
</dbReference>
<dbReference type="Gene3D" id="2.160.10.10">
    <property type="entry name" value="Hexapeptide repeat proteins"/>
    <property type="match status" value="1"/>
</dbReference>
<dbReference type="GO" id="GO:0009245">
    <property type="term" value="P:lipid A biosynthetic process"/>
    <property type="evidence" value="ECO:0007669"/>
    <property type="project" value="UniProtKB-KW"/>
</dbReference>
<dbReference type="InterPro" id="IPR037157">
    <property type="entry name" value="Acetyltransf_C_sf"/>
</dbReference>
<dbReference type="Pfam" id="PF00132">
    <property type="entry name" value="Hexapep"/>
    <property type="match status" value="1"/>
</dbReference>
<dbReference type="InterPro" id="IPR011004">
    <property type="entry name" value="Trimer_LpxA-like_sf"/>
</dbReference>
<dbReference type="PATRIC" id="fig|167539.5.peg.1482"/>
<dbReference type="SUPFAM" id="SSF51161">
    <property type="entry name" value="Trimeric LpxA-like enzymes"/>
    <property type="match status" value="1"/>
</dbReference>
<dbReference type="PIRSF" id="PIRSF000456">
    <property type="entry name" value="UDP-GlcNAc_acltr"/>
    <property type="match status" value="1"/>
</dbReference>
<protein>
    <submittedName>
        <fullName evidence="9">Acyl-[acyl carrier protein]--UDP-N-acetylglucosamine O-acyltransferase</fullName>
    </submittedName>
</protein>
<dbReference type="HOGENOM" id="CLU_061249_0_0_3"/>
<reference evidence="9 10" key="1">
    <citation type="journal article" date="2003" name="Proc. Natl. Acad. Sci. U.S.A.">
        <title>Genome sequence of the cyanobacterium Prochlorococcus marinus SS120, a nearly minimal oxyphototrophic genome.</title>
        <authorList>
            <person name="Dufresne A."/>
            <person name="Salanoubat M."/>
            <person name="Partensky F."/>
            <person name="Artiguenave F."/>
            <person name="Axmann I.M."/>
            <person name="Barbe V."/>
            <person name="Duprat S."/>
            <person name="Galperin M.Y."/>
            <person name="Koonin E.V."/>
            <person name="Le Gall F."/>
            <person name="Makarova K.S."/>
            <person name="Ostrowski M."/>
            <person name="Oztas S."/>
            <person name="Robert C."/>
            <person name="Rogozin I.B."/>
            <person name="Scanlan D.J."/>
            <person name="Tandeau de Marsac N."/>
            <person name="Weissenbach J."/>
            <person name="Wincker P."/>
            <person name="Wolf Y.I."/>
            <person name="Hess W.R."/>
        </authorList>
    </citation>
    <scope>NUCLEOTIDE SEQUENCE [LARGE SCALE GENOMIC DNA]</scope>
    <source>
        <strain evidence="10">SARG / CCMP1375 / SS120</strain>
    </source>
</reference>
<dbReference type="GO" id="GO:0008780">
    <property type="term" value="F:acyl-[acyl-carrier-protein]-UDP-N-acetylglucosamine O-acyltransferase activity"/>
    <property type="evidence" value="ECO:0007669"/>
    <property type="project" value="InterPro"/>
</dbReference>
<dbReference type="GO" id="GO:0016020">
    <property type="term" value="C:membrane"/>
    <property type="evidence" value="ECO:0007669"/>
    <property type="project" value="GOC"/>
</dbReference>
<keyword evidence="1" id="KW-0963">Cytoplasm</keyword>
<name>Q7VAP1_PROMA</name>
<dbReference type="Gene3D" id="1.20.1180.10">
    <property type="entry name" value="Udp N-acetylglucosamine O-acyltransferase, C-terminal domain"/>
    <property type="match status" value="1"/>
</dbReference>
<dbReference type="EMBL" id="AE017126">
    <property type="protein sequence ID" value="AAQ00460.1"/>
    <property type="molecule type" value="Genomic_DNA"/>
</dbReference>
<dbReference type="PANTHER" id="PTHR43480:SF1">
    <property type="entry name" value="ACYL-[ACYL-CARRIER-PROTEIN]--UDP-N-ACETYLGLUCOSAMINE O-ACYLTRANSFERASE, MITOCHONDRIAL-RELATED"/>
    <property type="match status" value="1"/>
</dbReference>
<evidence type="ECO:0000313" key="10">
    <source>
        <dbReference type="Proteomes" id="UP000001420"/>
    </source>
</evidence>